<dbReference type="Pfam" id="PF12796">
    <property type="entry name" value="Ank_2"/>
    <property type="match status" value="1"/>
</dbReference>
<evidence type="ECO:0000259" key="6">
    <source>
        <dbReference type="PROSITE" id="PS50089"/>
    </source>
</evidence>
<keyword evidence="2 3" id="KW-0040">ANK repeat</keyword>
<dbReference type="PROSITE" id="PS50089">
    <property type="entry name" value="ZF_RING_2"/>
    <property type="match status" value="1"/>
</dbReference>
<evidence type="ECO:0000256" key="5">
    <source>
        <dbReference type="SAM" id="MobiDB-lite"/>
    </source>
</evidence>
<gene>
    <name evidence="7" type="primary">XBOS34_3</name>
    <name evidence="7" type="ORF">g.61892</name>
</gene>
<evidence type="ECO:0000256" key="2">
    <source>
        <dbReference type="ARBA" id="ARBA00023043"/>
    </source>
</evidence>
<keyword evidence="4" id="KW-0862">Zinc</keyword>
<keyword evidence="4" id="KW-0479">Metal-binding</keyword>
<dbReference type="Pfam" id="PF13920">
    <property type="entry name" value="zf-C3HC4_3"/>
    <property type="match status" value="1"/>
</dbReference>
<feature type="repeat" description="ANK" evidence="3">
    <location>
        <begin position="39"/>
        <end position="72"/>
    </location>
</feature>
<reference evidence="7" key="1">
    <citation type="submission" date="2015-07" db="EMBL/GenBank/DDBJ databases">
        <title>Transcriptome Assembly of Anthurium amnicola.</title>
        <authorList>
            <person name="Suzuki J."/>
        </authorList>
    </citation>
    <scope>NUCLEOTIDE SEQUENCE</scope>
</reference>
<evidence type="ECO:0000256" key="4">
    <source>
        <dbReference type="PROSITE-ProRule" id="PRU00175"/>
    </source>
</evidence>
<proteinExistence type="predicted"/>
<dbReference type="AlphaFoldDB" id="A0A1D1Y9M3"/>
<dbReference type="SUPFAM" id="SSF57850">
    <property type="entry name" value="RING/U-box"/>
    <property type="match status" value="1"/>
</dbReference>
<feature type="domain" description="RING-type" evidence="6">
    <location>
        <begin position="473"/>
        <end position="512"/>
    </location>
</feature>
<protein>
    <submittedName>
        <fullName evidence="7">Putative E3 ubiquitin-protein ligase XBOS34</fullName>
    </submittedName>
</protein>
<evidence type="ECO:0000256" key="1">
    <source>
        <dbReference type="ARBA" id="ARBA00022737"/>
    </source>
</evidence>
<dbReference type="InterPro" id="IPR002110">
    <property type="entry name" value="Ankyrin_rpt"/>
</dbReference>
<dbReference type="SMART" id="SM00248">
    <property type="entry name" value="ANK"/>
    <property type="match status" value="3"/>
</dbReference>
<dbReference type="CDD" id="cd23129">
    <property type="entry name" value="RING-HC_XBAT35-like"/>
    <property type="match status" value="1"/>
</dbReference>
<dbReference type="Gene3D" id="3.30.40.10">
    <property type="entry name" value="Zinc/RING finger domain, C3HC4 (zinc finger)"/>
    <property type="match status" value="1"/>
</dbReference>
<dbReference type="PANTHER" id="PTHR24166:SF45">
    <property type="entry name" value="E3 UBIQUITIN-PROTEIN LIGASE XBAT35"/>
    <property type="match status" value="1"/>
</dbReference>
<dbReference type="InterPro" id="IPR050889">
    <property type="entry name" value="Dendritic_Spine_Reg/Scaffold"/>
</dbReference>
<evidence type="ECO:0000256" key="3">
    <source>
        <dbReference type="PROSITE-ProRule" id="PRU00023"/>
    </source>
</evidence>
<evidence type="ECO:0000313" key="7">
    <source>
        <dbReference type="EMBL" id="JAT51318.1"/>
    </source>
</evidence>
<dbReference type="Gene3D" id="1.25.40.20">
    <property type="entry name" value="Ankyrin repeat-containing domain"/>
    <property type="match status" value="1"/>
</dbReference>
<dbReference type="PROSITE" id="PS50088">
    <property type="entry name" value="ANK_REPEAT"/>
    <property type="match status" value="2"/>
</dbReference>
<dbReference type="SUPFAM" id="SSF48403">
    <property type="entry name" value="Ankyrin repeat"/>
    <property type="match status" value="1"/>
</dbReference>
<keyword evidence="4" id="KW-0863">Zinc-finger</keyword>
<dbReference type="SMART" id="SM00184">
    <property type="entry name" value="RING"/>
    <property type="match status" value="1"/>
</dbReference>
<organism evidence="7">
    <name type="scientific">Anthurium amnicola</name>
    <dbReference type="NCBI Taxonomy" id="1678845"/>
    <lineage>
        <taxon>Eukaryota</taxon>
        <taxon>Viridiplantae</taxon>
        <taxon>Streptophyta</taxon>
        <taxon>Embryophyta</taxon>
        <taxon>Tracheophyta</taxon>
        <taxon>Spermatophyta</taxon>
        <taxon>Magnoliopsida</taxon>
        <taxon>Liliopsida</taxon>
        <taxon>Araceae</taxon>
        <taxon>Pothoideae</taxon>
        <taxon>Potheae</taxon>
        <taxon>Anthurium</taxon>
    </lineage>
</organism>
<dbReference type="GO" id="GO:0008270">
    <property type="term" value="F:zinc ion binding"/>
    <property type="evidence" value="ECO:0007669"/>
    <property type="project" value="UniProtKB-KW"/>
</dbReference>
<accession>A0A1D1Y9M3</accession>
<sequence length="524" mass="57309">MGAQTSKEEQLYQQVNYGNVHGIQHLRREGAGLEFIDKEGKTPLIVACMRPDLLPVAKCLIDLGANVNAYRPGCHAGAPLHHAAKRGLEQTVNLLLSHGANPSVTNDDCLTPLDLARAKGHINVVRAIETHMRLFSGWIRELYGPGFLEVLAPQWASRKIWAVVLPCDHRNPMNPAKFELVIYPELQQNVDDERKVRCRRKRRRRRVESKVAKPRTTIALWKAKIEEPNFSQPDPMLVIVDKNSRSRFRFLAANEGDKQQLLSFYNACRGMREVNCPHPAIPATAQVPPLLPNAVISTAAANAPTVSEDMELAMAINASIQSAMIEGISPLSDVRPLPQLPCTNDWASSDNATHNGWGSQDVPSSSSKINNGWTDEPANDAYNGWVVPEPARSTNLGLVHESQHYTSDVTPVLQNTEAVSHPSAPPITEAVFDDGPILYPSVDSSPVDFKLPDVESRPGTSETKEGSGGSSSCVICLDAPVEGACIPCGHMAGCMSCLNEIKKKKWGCPVCRANIDQVIKLFAV</sequence>
<feature type="repeat" description="ANK" evidence="3">
    <location>
        <begin position="75"/>
        <end position="107"/>
    </location>
</feature>
<feature type="region of interest" description="Disordered" evidence="5">
    <location>
        <begin position="449"/>
        <end position="471"/>
    </location>
</feature>
<dbReference type="InterPro" id="IPR036770">
    <property type="entry name" value="Ankyrin_rpt-contain_sf"/>
</dbReference>
<dbReference type="EMBL" id="GDJX01016618">
    <property type="protein sequence ID" value="JAT51318.1"/>
    <property type="molecule type" value="Transcribed_RNA"/>
</dbReference>
<dbReference type="InterPro" id="IPR013083">
    <property type="entry name" value="Znf_RING/FYVE/PHD"/>
</dbReference>
<dbReference type="PANTHER" id="PTHR24166">
    <property type="entry name" value="ROLLING PEBBLES, ISOFORM B"/>
    <property type="match status" value="1"/>
</dbReference>
<dbReference type="PROSITE" id="PS50297">
    <property type="entry name" value="ANK_REP_REGION"/>
    <property type="match status" value="2"/>
</dbReference>
<keyword evidence="1" id="KW-0677">Repeat</keyword>
<dbReference type="InterPro" id="IPR001841">
    <property type="entry name" value="Znf_RING"/>
</dbReference>
<name>A0A1D1Y9M3_9ARAE</name>